<dbReference type="VEuPathDB" id="FungiDB:EYZ11_013059"/>
<protein>
    <recommendedName>
        <fullName evidence="1">Reverse transcriptase domain-containing protein</fullName>
    </recommendedName>
</protein>
<evidence type="ECO:0000313" key="3">
    <source>
        <dbReference type="Proteomes" id="UP000308092"/>
    </source>
</evidence>
<accession>A0A4V3UMJ1</accession>
<dbReference type="AlphaFoldDB" id="A0A4V3UMJ1"/>
<dbReference type="EMBL" id="SOSA01001179">
    <property type="protein sequence ID" value="THC87494.1"/>
    <property type="molecule type" value="Genomic_DNA"/>
</dbReference>
<proteinExistence type="predicted"/>
<evidence type="ECO:0000313" key="2">
    <source>
        <dbReference type="EMBL" id="THC87494.1"/>
    </source>
</evidence>
<name>A0A4V3UMJ1_9EURO</name>
<reference evidence="2 3" key="1">
    <citation type="submission" date="2019-03" db="EMBL/GenBank/DDBJ databases">
        <title>The genome sequence of a newly discovered highly antifungal drug resistant Aspergillus species, Aspergillus tanneri NIH 1004.</title>
        <authorList>
            <person name="Mounaud S."/>
            <person name="Singh I."/>
            <person name="Joardar V."/>
            <person name="Pakala S."/>
            <person name="Pakala S."/>
            <person name="Venepally P."/>
            <person name="Hoover J."/>
            <person name="Nierman W."/>
            <person name="Chung J."/>
            <person name="Losada L."/>
        </authorList>
    </citation>
    <scope>NUCLEOTIDE SEQUENCE [LARGE SCALE GENOMIC DNA]</scope>
    <source>
        <strain evidence="2 3">NIH1004</strain>
    </source>
</reference>
<evidence type="ECO:0000259" key="1">
    <source>
        <dbReference type="PROSITE" id="PS50878"/>
    </source>
</evidence>
<feature type="domain" description="Reverse transcriptase" evidence="1">
    <location>
        <begin position="1"/>
        <end position="148"/>
    </location>
</feature>
<dbReference type="Proteomes" id="UP000308092">
    <property type="component" value="Unassembled WGS sequence"/>
</dbReference>
<dbReference type="PANTHER" id="PTHR33481:SF1">
    <property type="entry name" value="ENDONUCLEASE_EXONUCLEASE_PHOSPHATASE DOMAIN-CONTAINING PROTEIN-RELATED"/>
    <property type="match status" value="1"/>
</dbReference>
<gene>
    <name evidence="2" type="ORF">EYZ11_013059</name>
</gene>
<sequence>MAAIKVVLRDARLRAKGIPSKVRQWIQSFMDSREASITSDDFETAILPLENAGLAHGSPLSPILFGFFNSDLVDQPVDFNGGASAFIDDCFRWRAGPSAEANLKKIQNEDIPRIEAWARQTGSSFATEKTELIHLTRNKKEHSVGQIIMNGKFIKPANTAKLLGAIFDKEMRWKDHVQQAVNRATKVNIALGGLRHLRPEQIRQNKREVNTAC</sequence>
<dbReference type="PANTHER" id="PTHR33481">
    <property type="entry name" value="REVERSE TRANSCRIPTASE"/>
    <property type="match status" value="1"/>
</dbReference>
<dbReference type="PROSITE" id="PS50878">
    <property type="entry name" value="RT_POL"/>
    <property type="match status" value="1"/>
</dbReference>
<organism evidence="2 3">
    <name type="scientific">Aspergillus tanneri</name>
    <dbReference type="NCBI Taxonomy" id="1220188"/>
    <lineage>
        <taxon>Eukaryota</taxon>
        <taxon>Fungi</taxon>
        <taxon>Dikarya</taxon>
        <taxon>Ascomycota</taxon>
        <taxon>Pezizomycotina</taxon>
        <taxon>Eurotiomycetes</taxon>
        <taxon>Eurotiomycetidae</taxon>
        <taxon>Eurotiales</taxon>
        <taxon>Aspergillaceae</taxon>
        <taxon>Aspergillus</taxon>
        <taxon>Aspergillus subgen. Circumdati</taxon>
    </lineage>
</organism>
<comment type="caution">
    <text evidence="2">The sequence shown here is derived from an EMBL/GenBank/DDBJ whole genome shotgun (WGS) entry which is preliminary data.</text>
</comment>
<dbReference type="InterPro" id="IPR000477">
    <property type="entry name" value="RT_dom"/>
</dbReference>
<keyword evidence="3" id="KW-1185">Reference proteome</keyword>
<dbReference type="STRING" id="1220188.A0A4V3UMJ1"/>